<reference evidence="1" key="2">
    <citation type="journal article" date="2023" name="IMA Fungus">
        <title>Comparative genomic study of the Penicillium genus elucidates a diverse pangenome and 15 lateral gene transfer events.</title>
        <authorList>
            <person name="Petersen C."/>
            <person name="Sorensen T."/>
            <person name="Nielsen M.R."/>
            <person name="Sondergaard T.E."/>
            <person name="Sorensen J.L."/>
            <person name="Fitzpatrick D.A."/>
            <person name="Frisvad J.C."/>
            <person name="Nielsen K.L."/>
        </authorList>
    </citation>
    <scope>NUCLEOTIDE SEQUENCE</scope>
    <source>
        <strain evidence="1">IBT 34128</strain>
    </source>
</reference>
<evidence type="ECO:0000313" key="2">
    <source>
        <dbReference type="Proteomes" id="UP001141434"/>
    </source>
</evidence>
<evidence type="ECO:0000313" key="1">
    <source>
        <dbReference type="EMBL" id="KAJ5084538.1"/>
    </source>
</evidence>
<accession>A0A9W9JWV0</accession>
<dbReference type="OrthoDB" id="420076at2759"/>
<protein>
    <submittedName>
        <fullName evidence="1">Protein serine/threonine phosphatase 2C</fullName>
    </submittedName>
</protein>
<comment type="caution">
    <text evidence="1">The sequence shown here is derived from an EMBL/GenBank/DDBJ whole genome shotgun (WGS) entry which is preliminary data.</text>
</comment>
<dbReference type="EMBL" id="JAPMSZ010000011">
    <property type="protein sequence ID" value="KAJ5084538.1"/>
    <property type="molecule type" value="Genomic_DNA"/>
</dbReference>
<sequence length="82" mass="9342">MATDGICQQAVNLVGKWVESELAEINPGSSEPKSEPFDFGQFWKGVSWRFVEERTAVQDKMLLYTWCATPLVEIIMSWWQGG</sequence>
<name>A0A9W9JWV0_9EURO</name>
<reference evidence="1" key="1">
    <citation type="submission" date="2022-11" db="EMBL/GenBank/DDBJ databases">
        <authorList>
            <person name="Petersen C."/>
        </authorList>
    </citation>
    <scope>NUCLEOTIDE SEQUENCE</scope>
    <source>
        <strain evidence="1">IBT 34128</strain>
    </source>
</reference>
<dbReference type="Proteomes" id="UP001141434">
    <property type="component" value="Unassembled WGS sequence"/>
</dbReference>
<proteinExistence type="predicted"/>
<dbReference type="GeneID" id="81398811"/>
<gene>
    <name evidence="1" type="ORF">NUU61_009117</name>
</gene>
<dbReference type="AlphaFoldDB" id="A0A9W9JWV0"/>
<organism evidence="1 2">
    <name type="scientific">Penicillium alfredii</name>
    <dbReference type="NCBI Taxonomy" id="1506179"/>
    <lineage>
        <taxon>Eukaryota</taxon>
        <taxon>Fungi</taxon>
        <taxon>Dikarya</taxon>
        <taxon>Ascomycota</taxon>
        <taxon>Pezizomycotina</taxon>
        <taxon>Eurotiomycetes</taxon>
        <taxon>Eurotiomycetidae</taxon>
        <taxon>Eurotiales</taxon>
        <taxon>Aspergillaceae</taxon>
        <taxon>Penicillium</taxon>
    </lineage>
</organism>
<dbReference type="RefSeq" id="XP_056507935.1">
    <property type="nucleotide sequence ID" value="XM_056659642.1"/>
</dbReference>
<keyword evidence="2" id="KW-1185">Reference proteome</keyword>